<feature type="compositionally biased region" description="Low complexity" evidence="8">
    <location>
        <begin position="48"/>
        <end position="58"/>
    </location>
</feature>
<comment type="subcellular location">
    <subcellularLocation>
        <location evidence="1">Cell membrane</location>
        <topology evidence="1">Peripheral membrane protein</topology>
    </subcellularLocation>
</comment>
<reference evidence="10 11" key="1">
    <citation type="submission" date="2024-10" db="EMBL/GenBank/DDBJ databases">
        <title>Updated reference genomes for cyclostephanoid diatoms.</title>
        <authorList>
            <person name="Roberts W.R."/>
            <person name="Alverson A.J."/>
        </authorList>
    </citation>
    <scope>NUCLEOTIDE SEQUENCE [LARGE SCALE GENOMIC DNA]</scope>
    <source>
        <strain evidence="10 11">AJA228-03</strain>
    </source>
</reference>
<evidence type="ECO:0000256" key="1">
    <source>
        <dbReference type="ARBA" id="ARBA00004202"/>
    </source>
</evidence>
<comment type="similarity">
    <text evidence="2">Belongs to the ABC transporter superfamily.</text>
</comment>
<dbReference type="InterPro" id="IPR003439">
    <property type="entry name" value="ABC_transporter-like_ATP-bd"/>
</dbReference>
<accession>A0ABD3RFA5</accession>
<keyword evidence="7" id="KW-0472">Membrane</keyword>
<dbReference type="PROSITE" id="PS00211">
    <property type="entry name" value="ABC_TRANSPORTER_1"/>
    <property type="match status" value="1"/>
</dbReference>
<keyword evidence="6" id="KW-0067">ATP-binding</keyword>
<dbReference type="AlphaFoldDB" id="A0ABD3RFA5"/>
<keyword evidence="5" id="KW-0547">Nucleotide-binding</keyword>
<feature type="domain" description="ABC transporter" evidence="9">
    <location>
        <begin position="370"/>
        <end position="630"/>
    </location>
</feature>
<dbReference type="Gene3D" id="3.40.50.300">
    <property type="entry name" value="P-loop containing nucleotide triphosphate hydrolases"/>
    <property type="match status" value="2"/>
</dbReference>
<organism evidence="10 11">
    <name type="scientific">Cyclostephanos tholiformis</name>
    <dbReference type="NCBI Taxonomy" id="382380"/>
    <lineage>
        <taxon>Eukaryota</taxon>
        <taxon>Sar</taxon>
        <taxon>Stramenopiles</taxon>
        <taxon>Ochrophyta</taxon>
        <taxon>Bacillariophyta</taxon>
        <taxon>Coscinodiscophyceae</taxon>
        <taxon>Thalassiosirophycidae</taxon>
        <taxon>Stephanodiscales</taxon>
        <taxon>Stephanodiscaceae</taxon>
        <taxon>Cyclostephanos</taxon>
    </lineage>
</organism>
<dbReference type="InterPro" id="IPR017871">
    <property type="entry name" value="ABC_transporter-like_CS"/>
</dbReference>
<proteinExistence type="inferred from homology"/>
<keyword evidence="4" id="KW-1003">Cell membrane</keyword>
<feature type="region of interest" description="Disordered" evidence="8">
    <location>
        <begin position="101"/>
        <end position="125"/>
    </location>
</feature>
<protein>
    <recommendedName>
        <fullName evidence="9">ABC transporter domain-containing protein</fullName>
    </recommendedName>
</protein>
<sequence length="630" mass="67922">MMTTRRGGGGEGDDDSRRAVAAASSHDGHRRPSLGPFHLCVWPNLETPPSSSSSSSYPAGGGGGGHVALGRNGSGKTLLSLTLASTAASTTIPVVARGEEGDDTSFLHSGELTMRRGDTTGGTTRRDHRFLSTVSFESHSDLLLNESTTTVYRALIPGGGNRLSDTAKFLSVRLGMFPLLNRYVNTLSTGQIRRVLLVRALVSRPSLLVLDNAYDGLDVEGRSGLRDIIERVLRGFRMDILVQGVGDARDAARTQVLLLTHRPEEISDGFGRVTFLDGIGEGGGGGGVRTEDRSGRTGEELVRSLVSNGTFEGEEGSDADAASDHPWDIVPVGYVFPSEVDVKNFWEPVGESMYETTDPQATVGESDILVHSRGLKVTRDNVTLISRLDWTVKRGERWHLAGTNGAGKSTLSRLLLRRSLKYGVGCDFAINGSDAMVSEGSLVVTPSMTSRTRLARGGLGWVSTELHLHAAHNWGRRTVGDILLSGASFMFNSDKNNQNNSSAADGASSVEFDSSDLDVAMTAACWLGLLENGHVDDFFRRPFSTLSQGEQKLLLLSSAIAQRPKVLVLDEPCQGLDLWNRGRLLGLVERICRVTDMSLLYVTHHEEELIPSIGHRLCLEDGDVSYCGSR</sequence>
<gene>
    <name evidence="10" type="ORF">ACHAXA_008026</name>
</gene>
<dbReference type="Proteomes" id="UP001530377">
    <property type="component" value="Unassembled WGS sequence"/>
</dbReference>
<comment type="caution">
    <text evidence="10">The sequence shown here is derived from an EMBL/GenBank/DDBJ whole genome shotgun (WGS) entry which is preliminary data.</text>
</comment>
<evidence type="ECO:0000256" key="2">
    <source>
        <dbReference type="ARBA" id="ARBA00005417"/>
    </source>
</evidence>
<evidence type="ECO:0000313" key="11">
    <source>
        <dbReference type="Proteomes" id="UP001530377"/>
    </source>
</evidence>
<evidence type="ECO:0000256" key="4">
    <source>
        <dbReference type="ARBA" id="ARBA00022475"/>
    </source>
</evidence>
<evidence type="ECO:0000259" key="9">
    <source>
        <dbReference type="PROSITE" id="PS50893"/>
    </source>
</evidence>
<feature type="region of interest" description="Disordered" evidence="8">
    <location>
        <begin position="47"/>
        <end position="69"/>
    </location>
</feature>
<dbReference type="InterPro" id="IPR027417">
    <property type="entry name" value="P-loop_NTPase"/>
</dbReference>
<evidence type="ECO:0000256" key="6">
    <source>
        <dbReference type="ARBA" id="ARBA00022840"/>
    </source>
</evidence>
<name>A0ABD3RFA5_9STRA</name>
<evidence type="ECO:0000313" key="10">
    <source>
        <dbReference type="EMBL" id="KAL3811752.1"/>
    </source>
</evidence>
<dbReference type="CDD" id="cd00267">
    <property type="entry name" value="ABC_ATPase"/>
    <property type="match status" value="1"/>
</dbReference>
<dbReference type="EMBL" id="JALLPB020000237">
    <property type="protein sequence ID" value="KAL3811752.1"/>
    <property type="molecule type" value="Genomic_DNA"/>
</dbReference>
<dbReference type="PROSITE" id="PS50893">
    <property type="entry name" value="ABC_TRANSPORTER_2"/>
    <property type="match status" value="2"/>
</dbReference>
<dbReference type="Pfam" id="PF00005">
    <property type="entry name" value="ABC_tran"/>
    <property type="match status" value="2"/>
</dbReference>
<evidence type="ECO:0000256" key="7">
    <source>
        <dbReference type="ARBA" id="ARBA00023136"/>
    </source>
</evidence>
<dbReference type="GO" id="GO:0005524">
    <property type="term" value="F:ATP binding"/>
    <property type="evidence" value="ECO:0007669"/>
    <property type="project" value="UniProtKB-KW"/>
</dbReference>
<dbReference type="PANTHER" id="PTHR43166">
    <property type="entry name" value="AMINO ACID IMPORT ATP-BINDING PROTEIN"/>
    <property type="match status" value="1"/>
</dbReference>
<dbReference type="SMART" id="SM00382">
    <property type="entry name" value="AAA"/>
    <property type="match status" value="2"/>
</dbReference>
<dbReference type="GO" id="GO:0005886">
    <property type="term" value="C:plasma membrane"/>
    <property type="evidence" value="ECO:0007669"/>
    <property type="project" value="UniProtKB-SubCell"/>
</dbReference>
<keyword evidence="11" id="KW-1185">Reference proteome</keyword>
<evidence type="ECO:0000256" key="3">
    <source>
        <dbReference type="ARBA" id="ARBA00022448"/>
    </source>
</evidence>
<evidence type="ECO:0000256" key="8">
    <source>
        <dbReference type="SAM" id="MobiDB-lite"/>
    </source>
</evidence>
<feature type="compositionally biased region" description="Gly residues" evidence="8">
    <location>
        <begin position="1"/>
        <end position="10"/>
    </location>
</feature>
<feature type="region of interest" description="Disordered" evidence="8">
    <location>
        <begin position="1"/>
        <end position="34"/>
    </location>
</feature>
<dbReference type="PANTHER" id="PTHR43166:SF9">
    <property type="entry name" value="GLUTAMATE_ASPARTATE IMPORT ATP-BINDING PROTEIN GLTL"/>
    <property type="match status" value="1"/>
</dbReference>
<dbReference type="InterPro" id="IPR003593">
    <property type="entry name" value="AAA+_ATPase"/>
</dbReference>
<dbReference type="SUPFAM" id="SSF52540">
    <property type="entry name" value="P-loop containing nucleoside triphosphate hydrolases"/>
    <property type="match status" value="2"/>
</dbReference>
<feature type="domain" description="ABC transporter" evidence="9">
    <location>
        <begin position="39"/>
        <end position="303"/>
    </location>
</feature>
<keyword evidence="3" id="KW-0813">Transport</keyword>
<dbReference type="InterPro" id="IPR050086">
    <property type="entry name" value="MetN_ABC_transporter-like"/>
</dbReference>
<evidence type="ECO:0000256" key="5">
    <source>
        <dbReference type="ARBA" id="ARBA00022741"/>
    </source>
</evidence>